<dbReference type="InterPro" id="IPR003010">
    <property type="entry name" value="C-N_Hydrolase"/>
</dbReference>
<organism evidence="3 4">
    <name type="scientific">Streptantibioticus ferralitis</name>
    <dbReference type="NCBI Taxonomy" id="236510"/>
    <lineage>
        <taxon>Bacteria</taxon>
        <taxon>Bacillati</taxon>
        <taxon>Actinomycetota</taxon>
        <taxon>Actinomycetes</taxon>
        <taxon>Kitasatosporales</taxon>
        <taxon>Streptomycetaceae</taxon>
        <taxon>Streptantibioticus</taxon>
    </lineage>
</organism>
<feature type="domain" description="CN hydrolase" evidence="2">
    <location>
        <begin position="1"/>
        <end position="110"/>
    </location>
</feature>
<dbReference type="SUPFAM" id="SSF56317">
    <property type="entry name" value="Carbon-nitrogen hydrolase"/>
    <property type="match status" value="1"/>
</dbReference>
<dbReference type="Pfam" id="PF00795">
    <property type="entry name" value="CN_hydrolase"/>
    <property type="match status" value="1"/>
</dbReference>
<sequence>MPTVVRAALVQANWTGGTESVIANHEHHTRAATRARRGATGLSACPWRLEQPAAAVANEYFVAAVNRVGREGYGGVDFHGASYCVDPRGRSFGDTAGDKEEELVVLDLDFGMIDVVRRQWAFHRDRCPDACGDLVEA</sequence>
<dbReference type="EMBL" id="JARHTQ010000014">
    <property type="protein sequence ID" value="MDF2258152.1"/>
    <property type="molecule type" value="Genomic_DNA"/>
</dbReference>
<keyword evidence="4" id="KW-1185">Reference proteome</keyword>
<gene>
    <name evidence="3" type="ORF">P2L57_21265</name>
</gene>
<dbReference type="InterPro" id="IPR050345">
    <property type="entry name" value="Aliph_Amidase/BUP"/>
</dbReference>
<dbReference type="Gene3D" id="3.60.110.10">
    <property type="entry name" value="Carbon-nitrogen hydrolase"/>
    <property type="match status" value="1"/>
</dbReference>
<name>A0ABT5Z3B5_9ACTN</name>
<keyword evidence="1" id="KW-0378">Hydrolase</keyword>
<evidence type="ECO:0000256" key="1">
    <source>
        <dbReference type="ARBA" id="ARBA00022801"/>
    </source>
</evidence>
<protein>
    <recommendedName>
        <fullName evidence="2">CN hydrolase domain-containing protein</fullName>
    </recommendedName>
</protein>
<dbReference type="InterPro" id="IPR036526">
    <property type="entry name" value="C-N_Hydrolase_sf"/>
</dbReference>
<accession>A0ABT5Z3B5</accession>
<evidence type="ECO:0000313" key="4">
    <source>
        <dbReference type="Proteomes" id="UP001220022"/>
    </source>
</evidence>
<reference evidence="3 4" key="1">
    <citation type="submission" date="2023-03" db="EMBL/GenBank/DDBJ databases">
        <title>Draft genome sequence of type strain Streptomyces ferralitis JCM 14344.</title>
        <authorList>
            <person name="Klaysubun C."/>
            <person name="Duangmal K."/>
        </authorList>
    </citation>
    <scope>NUCLEOTIDE SEQUENCE [LARGE SCALE GENOMIC DNA]</scope>
    <source>
        <strain evidence="3 4">JCM 14344</strain>
    </source>
</reference>
<dbReference type="PANTHER" id="PTHR43674:SF2">
    <property type="entry name" value="BETA-UREIDOPROPIONASE"/>
    <property type="match status" value="1"/>
</dbReference>
<proteinExistence type="predicted"/>
<evidence type="ECO:0000313" key="3">
    <source>
        <dbReference type="EMBL" id="MDF2258152.1"/>
    </source>
</evidence>
<dbReference type="PROSITE" id="PS50263">
    <property type="entry name" value="CN_HYDROLASE"/>
    <property type="match status" value="1"/>
</dbReference>
<evidence type="ECO:0000259" key="2">
    <source>
        <dbReference type="PROSITE" id="PS50263"/>
    </source>
</evidence>
<comment type="caution">
    <text evidence="3">The sequence shown here is derived from an EMBL/GenBank/DDBJ whole genome shotgun (WGS) entry which is preliminary data.</text>
</comment>
<dbReference type="Proteomes" id="UP001220022">
    <property type="component" value="Unassembled WGS sequence"/>
</dbReference>
<dbReference type="PANTHER" id="PTHR43674">
    <property type="entry name" value="NITRILASE C965.09-RELATED"/>
    <property type="match status" value="1"/>
</dbReference>